<proteinExistence type="predicted"/>
<gene>
    <name evidence="1" type="ORF">QO002_001195</name>
</gene>
<evidence type="ECO:0000313" key="2">
    <source>
        <dbReference type="Proteomes" id="UP001230207"/>
    </source>
</evidence>
<organism evidence="1 2">
    <name type="scientific">Pararhizobium capsulatum DSM 1112</name>
    <dbReference type="NCBI Taxonomy" id="1121113"/>
    <lineage>
        <taxon>Bacteria</taxon>
        <taxon>Pseudomonadati</taxon>
        <taxon>Pseudomonadota</taxon>
        <taxon>Alphaproteobacteria</taxon>
        <taxon>Hyphomicrobiales</taxon>
        <taxon>Rhizobiaceae</taxon>
        <taxon>Rhizobium/Agrobacterium group</taxon>
        <taxon>Pararhizobium</taxon>
    </lineage>
</organism>
<reference evidence="1 2" key="1">
    <citation type="submission" date="2023-07" db="EMBL/GenBank/DDBJ databases">
        <title>Genomic Encyclopedia of Type Strains, Phase IV (KMG-IV): sequencing the most valuable type-strain genomes for metagenomic binning, comparative biology and taxonomic classification.</title>
        <authorList>
            <person name="Goeker M."/>
        </authorList>
    </citation>
    <scope>NUCLEOTIDE SEQUENCE [LARGE SCALE GENOMIC DNA]</scope>
    <source>
        <strain evidence="1 2">DSM 1112</strain>
    </source>
</reference>
<comment type="caution">
    <text evidence="1">The sequence shown here is derived from an EMBL/GenBank/DDBJ whole genome shotgun (WGS) entry which is preliminary data.</text>
</comment>
<accession>A0ABU0BQB7</accession>
<dbReference type="EMBL" id="JAUSVF010000001">
    <property type="protein sequence ID" value="MDQ0319057.1"/>
    <property type="molecule type" value="Genomic_DNA"/>
</dbReference>
<name>A0ABU0BQB7_9HYPH</name>
<sequence>MTKAVADVVEDLAAIRLLAGSNVDETRAGHAAAIGCRAEDAGKVVQAGRRKGETVVRAIEARAVGHGCHFDRRLGAVGEGVVKLRI</sequence>
<protein>
    <submittedName>
        <fullName evidence="1">Uncharacterized protein</fullName>
    </submittedName>
</protein>
<keyword evidence="2" id="KW-1185">Reference proteome</keyword>
<evidence type="ECO:0000313" key="1">
    <source>
        <dbReference type="EMBL" id="MDQ0319057.1"/>
    </source>
</evidence>
<dbReference type="Proteomes" id="UP001230207">
    <property type="component" value="Unassembled WGS sequence"/>
</dbReference>